<dbReference type="AlphaFoldDB" id="A0A4Y7QBZ7"/>
<dbReference type="EMBL" id="ML170165">
    <property type="protein sequence ID" value="TDL24955.1"/>
    <property type="molecule type" value="Genomic_DNA"/>
</dbReference>
<feature type="region of interest" description="Disordered" evidence="1">
    <location>
        <begin position="335"/>
        <end position="365"/>
    </location>
</feature>
<evidence type="ECO:0000313" key="3">
    <source>
        <dbReference type="Proteomes" id="UP000294933"/>
    </source>
</evidence>
<evidence type="ECO:0000313" key="2">
    <source>
        <dbReference type="EMBL" id="TDL24955.1"/>
    </source>
</evidence>
<dbReference type="Proteomes" id="UP000294933">
    <property type="component" value="Unassembled WGS sequence"/>
</dbReference>
<sequence>MAVDTKCAAPLRPLSTFVPRPFPPPSLANVPVDFIVDRLHHLAVHYWDKPETADCTIIVPIVPGVRGKTTRNARPSSPISPTSMSPPLSSKSPDPAGLGRRATEPALRRISRITSKLHIDYLSAQSTLLRGLFSGTSPLGLVTPPTPTSPTSPAPRPPKPSVAIAASRMPRFMPSSSAKPVVYLPLPDPSSFPHLMHYMYFGTTSYIEECLNRQAIRWEGVVRNVEYLGMRNDIKVFLGRWYANWLAPSHLRLGSHCRPPCVYEEDEGSDSDSDSDSDSGSDCESIFEMDMDGVDDELNAGVDADAEETRSVVSVPESVSDEVVNREVTTTTIILSDPPRGRPLKRRSAIIPTDAPELASGTHSP</sequence>
<feature type="region of interest" description="Disordered" evidence="1">
    <location>
        <begin position="67"/>
        <end position="105"/>
    </location>
</feature>
<evidence type="ECO:0000256" key="1">
    <source>
        <dbReference type="SAM" id="MobiDB-lite"/>
    </source>
</evidence>
<keyword evidence="3" id="KW-1185">Reference proteome</keyword>
<name>A0A4Y7QBZ7_9AGAM</name>
<reference evidence="2 3" key="1">
    <citation type="submission" date="2018-06" db="EMBL/GenBank/DDBJ databases">
        <title>A transcriptomic atlas of mushroom development highlights an independent origin of complex multicellularity.</title>
        <authorList>
            <consortium name="DOE Joint Genome Institute"/>
            <person name="Krizsan K."/>
            <person name="Almasi E."/>
            <person name="Merenyi Z."/>
            <person name="Sahu N."/>
            <person name="Viragh M."/>
            <person name="Koszo T."/>
            <person name="Mondo S."/>
            <person name="Kiss B."/>
            <person name="Balint B."/>
            <person name="Kues U."/>
            <person name="Barry K."/>
            <person name="Hegedus J.C."/>
            <person name="Henrissat B."/>
            <person name="Johnson J."/>
            <person name="Lipzen A."/>
            <person name="Ohm R."/>
            <person name="Nagy I."/>
            <person name="Pangilinan J."/>
            <person name="Yan J."/>
            <person name="Xiong Y."/>
            <person name="Grigoriev I.V."/>
            <person name="Hibbett D.S."/>
            <person name="Nagy L.G."/>
        </authorList>
    </citation>
    <scope>NUCLEOTIDE SEQUENCE [LARGE SCALE GENOMIC DNA]</scope>
    <source>
        <strain evidence="2 3">SZMC22713</strain>
    </source>
</reference>
<feature type="region of interest" description="Disordered" evidence="1">
    <location>
        <begin position="140"/>
        <end position="160"/>
    </location>
</feature>
<evidence type="ECO:0008006" key="4">
    <source>
        <dbReference type="Google" id="ProtNLM"/>
    </source>
</evidence>
<protein>
    <recommendedName>
        <fullName evidence="4">BTB domain-containing protein</fullName>
    </recommendedName>
</protein>
<accession>A0A4Y7QBZ7</accession>
<proteinExistence type="predicted"/>
<organism evidence="2 3">
    <name type="scientific">Rickenella mellea</name>
    <dbReference type="NCBI Taxonomy" id="50990"/>
    <lineage>
        <taxon>Eukaryota</taxon>
        <taxon>Fungi</taxon>
        <taxon>Dikarya</taxon>
        <taxon>Basidiomycota</taxon>
        <taxon>Agaricomycotina</taxon>
        <taxon>Agaricomycetes</taxon>
        <taxon>Hymenochaetales</taxon>
        <taxon>Rickenellaceae</taxon>
        <taxon>Rickenella</taxon>
    </lineage>
</organism>
<feature type="compositionally biased region" description="Low complexity" evidence="1">
    <location>
        <begin position="75"/>
        <end position="95"/>
    </location>
</feature>
<dbReference type="OrthoDB" id="3366352at2759"/>
<gene>
    <name evidence="2" type="ORF">BD410DRAFT_785697</name>
</gene>
<feature type="region of interest" description="Disordered" evidence="1">
    <location>
        <begin position="264"/>
        <end position="285"/>
    </location>
</feature>
<dbReference type="VEuPathDB" id="FungiDB:BD410DRAFT_785697"/>
<feature type="compositionally biased region" description="Pro residues" evidence="1">
    <location>
        <begin position="144"/>
        <end position="160"/>
    </location>
</feature>